<proteinExistence type="predicted"/>
<protein>
    <submittedName>
        <fullName evidence="1">Zinc finger SWIM domain-containing protein 7, variant 3</fullName>
    </submittedName>
</protein>
<dbReference type="Proteomes" id="UP001479436">
    <property type="component" value="Unassembled WGS sequence"/>
</dbReference>
<organism evidence="1 2">
    <name type="scientific">Basidiobolus ranarum</name>
    <dbReference type="NCBI Taxonomy" id="34480"/>
    <lineage>
        <taxon>Eukaryota</taxon>
        <taxon>Fungi</taxon>
        <taxon>Fungi incertae sedis</taxon>
        <taxon>Zoopagomycota</taxon>
        <taxon>Entomophthoromycotina</taxon>
        <taxon>Basidiobolomycetes</taxon>
        <taxon>Basidiobolales</taxon>
        <taxon>Basidiobolaceae</taxon>
        <taxon>Basidiobolus</taxon>
    </lineage>
</organism>
<evidence type="ECO:0000313" key="1">
    <source>
        <dbReference type="EMBL" id="KAK9763036.1"/>
    </source>
</evidence>
<gene>
    <name evidence="1" type="primary">ZSWIM7</name>
    <name evidence="1" type="ORF">K7432_010663</name>
</gene>
<comment type="caution">
    <text evidence="1">The sequence shown here is derived from an EMBL/GenBank/DDBJ whole genome shotgun (WGS) entry which is preliminary data.</text>
</comment>
<dbReference type="EMBL" id="JASJQH010000751">
    <property type="protein sequence ID" value="KAK9763036.1"/>
    <property type="molecule type" value="Genomic_DNA"/>
</dbReference>
<sequence>MVCPSKRKLYQVREYIALQQVIYSYSPFNTLQIADPEADEPVLYEYCTCSAFLREGTVSRLIGLFLSEYCYSCKFFKVVIYKRNTLVSLFFNPFR</sequence>
<keyword evidence="2" id="KW-1185">Reference proteome</keyword>
<reference evidence="1 2" key="1">
    <citation type="submission" date="2023-04" db="EMBL/GenBank/DDBJ databases">
        <title>Genome of Basidiobolus ranarum AG-B5.</title>
        <authorList>
            <person name="Stajich J.E."/>
            <person name="Carter-House D."/>
            <person name="Gryganskyi A."/>
        </authorList>
    </citation>
    <scope>NUCLEOTIDE SEQUENCE [LARGE SCALE GENOMIC DNA]</scope>
    <source>
        <strain evidence="1 2">AG-B5</strain>
    </source>
</reference>
<name>A0ABR2WNG9_9FUNG</name>
<evidence type="ECO:0000313" key="2">
    <source>
        <dbReference type="Proteomes" id="UP001479436"/>
    </source>
</evidence>
<accession>A0ABR2WNG9</accession>